<dbReference type="EMBL" id="JABXJJ020000039">
    <property type="protein sequence ID" value="MDI5972949.1"/>
    <property type="molecule type" value="Genomic_DNA"/>
</dbReference>
<evidence type="ECO:0000313" key="2">
    <source>
        <dbReference type="EMBL" id="MDI5965267.1"/>
    </source>
</evidence>
<comment type="caution">
    <text evidence="3">The sequence shown here is derived from an EMBL/GenBank/DDBJ whole genome shotgun (WGS) entry which is preliminary data.</text>
</comment>
<accession>A0AA90H9S6</accession>
<organism evidence="3">
    <name type="scientific">Streptantibioticus silvisoli</name>
    <dbReference type="NCBI Taxonomy" id="2705255"/>
    <lineage>
        <taxon>Bacteria</taxon>
        <taxon>Bacillati</taxon>
        <taxon>Actinomycetota</taxon>
        <taxon>Actinomycetes</taxon>
        <taxon>Kitasatosporales</taxon>
        <taxon>Streptomycetaceae</taxon>
        <taxon>Streptantibioticus</taxon>
    </lineage>
</organism>
<sequence length="178" mass="17879">MTRRVLALAATGLTLLAVAGCGGSATAPAVPKAQTLAGRTDHLDGELRGALLALKWPHGAQGLDGAAPVPTGSTVARCTAKGTGRNADQLSVTVAITQAKELDAKAPGLLSYLTAHGWKTSALKADGSVKTAQATKGDEKLSVTDGLAQLFLLGFTPCAPGTPVTQNATPTMLKLVVG</sequence>
<evidence type="ECO:0008006" key="5">
    <source>
        <dbReference type="Google" id="ProtNLM"/>
    </source>
</evidence>
<dbReference type="RefSeq" id="WP_271312745.1">
    <property type="nucleotide sequence ID" value="NZ_JAAGKO020000032.1"/>
</dbReference>
<keyword evidence="1" id="KW-0732">Signal</keyword>
<name>A0AA90H9S6_9ACTN</name>
<dbReference type="Proteomes" id="UP001156398">
    <property type="component" value="Unassembled WGS sequence"/>
</dbReference>
<keyword evidence="4" id="KW-1185">Reference proteome</keyword>
<dbReference type="PROSITE" id="PS51257">
    <property type="entry name" value="PROKAR_LIPOPROTEIN"/>
    <property type="match status" value="1"/>
</dbReference>
<dbReference type="EMBL" id="JAAGKO020000032">
    <property type="protein sequence ID" value="MDI5965267.1"/>
    <property type="molecule type" value="Genomic_DNA"/>
</dbReference>
<protein>
    <recommendedName>
        <fullName evidence="5">LytR family transcriptional regulator</fullName>
    </recommendedName>
</protein>
<gene>
    <name evidence="2" type="ORF">POF43_021500</name>
    <name evidence="3" type="ORF">POF50_026990</name>
</gene>
<evidence type="ECO:0000256" key="1">
    <source>
        <dbReference type="SAM" id="SignalP"/>
    </source>
</evidence>
<proteinExistence type="predicted"/>
<evidence type="ECO:0000313" key="4">
    <source>
        <dbReference type="Proteomes" id="UP001156398"/>
    </source>
</evidence>
<evidence type="ECO:0000313" key="3">
    <source>
        <dbReference type="EMBL" id="MDI5972949.1"/>
    </source>
</evidence>
<reference evidence="3 4" key="1">
    <citation type="submission" date="2023-05" db="EMBL/GenBank/DDBJ databases">
        <title>Streptantibioticus silvisoli sp. nov., acidotolerant actinomycetes 1 from pine litter.</title>
        <authorList>
            <person name="Swiecimska M."/>
            <person name="Golinska P."/>
            <person name="Sangal V."/>
            <person name="Wachnowicz B."/>
            <person name="Goodfellow M."/>
        </authorList>
    </citation>
    <scope>NUCLEOTIDE SEQUENCE</scope>
    <source>
        <strain evidence="3">SL13</strain>
        <strain evidence="2 4">SL54</strain>
    </source>
</reference>
<dbReference type="AlphaFoldDB" id="A0AA90H9S6"/>
<feature type="chain" id="PRO_5041640926" description="LytR family transcriptional regulator" evidence="1">
    <location>
        <begin position="20"/>
        <end position="178"/>
    </location>
</feature>
<feature type="signal peptide" evidence="1">
    <location>
        <begin position="1"/>
        <end position="19"/>
    </location>
</feature>